<gene>
    <name evidence="2" type="ORF">HNQ01_000496</name>
</gene>
<dbReference type="Pfam" id="PF01464">
    <property type="entry name" value="SLT"/>
    <property type="match status" value="1"/>
</dbReference>
<comment type="caution">
    <text evidence="2">The sequence shown here is derived from an EMBL/GenBank/DDBJ whole genome shotgun (WGS) entry which is preliminary data.</text>
</comment>
<dbReference type="SUPFAM" id="SSF53955">
    <property type="entry name" value="Lysozyme-like"/>
    <property type="match status" value="1"/>
</dbReference>
<sequence>MSVPHRIDTRFRARLRLWIGVLLVLWVLAGLCVLAALPAQAAPARGPVALQPARGAVPPPAPTLPDGARRWRGDLVRAAHAAWGLDAPIPVFAAQVHQESEWRAEAVSPAGAVGMAQFMPDTASWWCRLNKMSREQCQPRQPVWALRALVGYDRWLWDQIGSLPGAHRIDPASRMWAALRSYNGGLGHWQAEARVAGSLDRLAVDAACGRARRHRSHCAENLGYPQHIMVRLQPRYATWGPVLDLRSSGGVR</sequence>
<evidence type="ECO:0000259" key="1">
    <source>
        <dbReference type="Pfam" id="PF01464"/>
    </source>
</evidence>
<accession>A0ABX2FZ24</accession>
<evidence type="ECO:0000313" key="2">
    <source>
        <dbReference type="EMBL" id="NRT54786.1"/>
    </source>
</evidence>
<feature type="domain" description="Transglycosylase SLT" evidence="1">
    <location>
        <begin position="90"/>
        <end position="194"/>
    </location>
</feature>
<dbReference type="EMBL" id="JABSNM010000002">
    <property type="protein sequence ID" value="NRT54786.1"/>
    <property type="molecule type" value="Genomic_DNA"/>
</dbReference>
<organism evidence="2 3">
    <name type="scientific">Sphaerotilus uruguayifluvii</name>
    <dbReference type="NCBI Taxonomy" id="2735897"/>
    <lineage>
        <taxon>Bacteria</taxon>
        <taxon>Pseudomonadati</taxon>
        <taxon>Pseudomonadota</taxon>
        <taxon>Betaproteobacteria</taxon>
        <taxon>Burkholderiales</taxon>
        <taxon>Sphaerotilaceae</taxon>
        <taxon>Sphaerotilus</taxon>
    </lineage>
</organism>
<keyword evidence="3" id="KW-1185">Reference proteome</keyword>
<name>A0ABX2FZ24_9BURK</name>
<evidence type="ECO:0000313" key="3">
    <source>
        <dbReference type="Proteomes" id="UP001516061"/>
    </source>
</evidence>
<proteinExistence type="predicted"/>
<dbReference type="Proteomes" id="UP001516061">
    <property type="component" value="Unassembled WGS sequence"/>
</dbReference>
<protein>
    <submittedName>
        <fullName evidence="2">Soluble lytic murein transglycosylase-like protein</fullName>
    </submittedName>
</protein>
<reference evidence="2 3" key="1">
    <citation type="submission" date="2020-05" db="EMBL/GenBank/DDBJ databases">
        <title>Genomic Encyclopedia of Type Strains, Phase IV (KMG-V): Genome sequencing to study the core and pangenomes of soil and plant-associated prokaryotes.</title>
        <authorList>
            <person name="Whitman W."/>
        </authorList>
    </citation>
    <scope>NUCLEOTIDE SEQUENCE [LARGE SCALE GENOMIC DNA]</scope>
    <source>
        <strain evidence="2 3">C29</strain>
    </source>
</reference>
<dbReference type="InterPro" id="IPR023346">
    <property type="entry name" value="Lysozyme-like_dom_sf"/>
</dbReference>
<dbReference type="RefSeq" id="WP_173803752.1">
    <property type="nucleotide sequence ID" value="NZ_JABSNM010000002.1"/>
</dbReference>
<dbReference type="InterPro" id="IPR008258">
    <property type="entry name" value="Transglycosylase_SLT_dom_1"/>
</dbReference>
<dbReference type="Gene3D" id="1.10.530.10">
    <property type="match status" value="1"/>
</dbReference>